<feature type="transmembrane region" description="Helical" evidence="13">
    <location>
        <begin position="267"/>
        <end position="289"/>
    </location>
</feature>
<protein>
    <recommendedName>
        <fullName evidence="12">Taste receptor type 2</fullName>
    </recommendedName>
</protein>
<dbReference type="OrthoDB" id="8876749at2759"/>
<keyword evidence="4 12" id="KW-0716">Sensory transduction</keyword>
<evidence type="ECO:0000256" key="11">
    <source>
        <dbReference type="RuleBase" id="RU004423"/>
    </source>
</evidence>
<evidence type="ECO:0000313" key="15">
    <source>
        <dbReference type="Proteomes" id="UP000660247"/>
    </source>
</evidence>
<keyword evidence="7 12" id="KW-0297">G-protein coupled receptor</keyword>
<feature type="transmembrane region" description="Helical" evidence="13">
    <location>
        <begin position="184"/>
        <end position="211"/>
    </location>
</feature>
<reference evidence="14" key="1">
    <citation type="submission" date="2019-10" db="EMBL/GenBank/DDBJ databases">
        <title>Bird 10,000 Genomes (B10K) Project - Family phase.</title>
        <authorList>
            <person name="Zhang G."/>
        </authorList>
    </citation>
    <scope>NUCLEOTIDE SEQUENCE</scope>
    <source>
        <strain evidence="14">B10K-DU-002-69</strain>
        <tissue evidence="14">Muscle</tissue>
    </source>
</reference>
<evidence type="ECO:0000256" key="1">
    <source>
        <dbReference type="ARBA" id="ARBA00004141"/>
    </source>
</evidence>
<feature type="transmembrane region" description="Helical" evidence="13">
    <location>
        <begin position="134"/>
        <end position="154"/>
    </location>
</feature>
<comment type="caution">
    <text evidence="14">The sequence shown here is derived from an EMBL/GenBank/DDBJ whole genome shotgun (WGS) entry which is preliminary data.</text>
</comment>
<evidence type="ECO:0000256" key="9">
    <source>
        <dbReference type="ARBA" id="ARBA00023170"/>
    </source>
</evidence>
<accession>A0A851DD59</accession>
<keyword evidence="10 12" id="KW-0807">Transducer</keyword>
<dbReference type="InterPro" id="IPR007960">
    <property type="entry name" value="TAS2R"/>
</dbReference>
<evidence type="ECO:0000256" key="12">
    <source>
        <dbReference type="RuleBase" id="RU004424"/>
    </source>
</evidence>
<feature type="transmembrane region" description="Helical" evidence="13">
    <location>
        <begin position="240"/>
        <end position="261"/>
    </location>
</feature>
<dbReference type="Proteomes" id="UP000660247">
    <property type="component" value="Unassembled WGS sequence"/>
</dbReference>
<comment type="similarity">
    <text evidence="2 11">Belongs to the G-protein coupled receptor T2R family.</text>
</comment>
<keyword evidence="15" id="KW-1185">Reference proteome</keyword>
<keyword evidence="6 13" id="KW-1133">Transmembrane helix</keyword>
<evidence type="ECO:0000256" key="13">
    <source>
        <dbReference type="SAM" id="Phobius"/>
    </source>
</evidence>
<dbReference type="Pfam" id="PF05296">
    <property type="entry name" value="TAS2R"/>
    <property type="match status" value="1"/>
</dbReference>
<organism evidence="14 15">
    <name type="scientific">Todus mexicanus</name>
    <name type="common">Puerto Rican tody</name>
    <dbReference type="NCBI Taxonomy" id="135184"/>
    <lineage>
        <taxon>Eukaryota</taxon>
        <taxon>Metazoa</taxon>
        <taxon>Chordata</taxon>
        <taxon>Craniata</taxon>
        <taxon>Vertebrata</taxon>
        <taxon>Euteleostomi</taxon>
        <taxon>Archelosauria</taxon>
        <taxon>Archosauria</taxon>
        <taxon>Dinosauria</taxon>
        <taxon>Saurischia</taxon>
        <taxon>Theropoda</taxon>
        <taxon>Coelurosauria</taxon>
        <taxon>Aves</taxon>
        <taxon>Neognathae</taxon>
        <taxon>Neoaves</taxon>
        <taxon>Telluraves</taxon>
        <taxon>Coraciimorphae</taxon>
        <taxon>Coraciiformes</taxon>
        <taxon>Todidae</taxon>
        <taxon>Todus</taxon>
    </lineage>
</organism>
<dbReference type="EMBL" id="WEIS01047497">
    <property type="protein sequence ID" value="NWI66428.1"/>
    <property type="molecule type" value="Genomic_DNA"/>
</dbReference>
<dbReference type="FunFam" id="1.20.1070.10:FF:000055">
    <property type="entry name" value="Taste receptor type 2"/>
    <property type="match status" value="1"/>
</dbReference>
<evidence type="ECO:0000256" key="5">
    <source>
        <dbReference type="ARBA" id="ARBA00022692"/>
    </source>
</evidence>
<dbReference type="GO" id="GO:0004930">
    <property type="term" value="F:G protein-coupled receptor activity"/>
    <property type="evidence" value="ECO:0007669"/>
    <property type="project" value="UniProtKB-KW"/>
</dbReference>
<proteinExistence type="inferred from homology"/>
<evidence type="ECO:0000256" key="6">
    <source>
        <dbReference type="ARBA" id="ARBA00022989"/>
    </source>
</evidence>
<feature type="transmembrane region" description="Helical" evidence="13">
    <location>
        <begin position="89"/>
        <end position="114"/>
    </location>
</feature>
<sequence length="310" mass="35169">SLDLSNVTSHDAMAMVIVSLQSFAGMWINAFIVAVLCIAWVKKKSFNSNEKILLFLGCIRIGELCMEWVYAILSIFYPSCFFVDSIPQLVAAIRSFFSSSDLWISACLCVFYCIKIANFRYTFFFYLKVKIDRIVPWLLLSSLVLSLVMSILSYDIADRADLKILNSSTQGNFWKLIVVKDGHYFPIFFSAGFIFTTAFTAVILSALLLLISLWRHKHKMQTNSVKSLSVDAHIRAIKSVLSFLIIYSFNFIGFVLAMLYSTNKGKISVFLILIFQHALPVFHSLLLIFSNPNLEKALLRTMPCLKCKGC</sequence>
<evidence type="ECO:0000256" key="3">
    <source>
        <dbReference type="ARBA" id="ARBA00022480"/>
    </source>
</evidence>
<evidence type="ECO:0000256" key="8">
    <source>
        <dbReference type="ARBA" id="ARBA00023136"/>
    </source>
</evidence>
<dbReference type="GO" id="GO:0033038">
    <property type="term" value="F:bitter taste receptor activity"/>
    <property type="evidence" value="ECO:0007669"/>
    <property type="project" value="InterPro"/>
</dbReference>
<feature type="non-terminal residue" evidence="14">
    <location>
        <position position="1"/>
    </location>
</feature>
<keyword evidence="5 12" id="KW-0812">Transmembrane</keyword>
<dbReference type="GO" id="GO:0016020">
    <property type="term" value="C:membrane"/>
    <property type="evidence" value="ECO:0007669"/>
    <property type="project" value="UniProtKB-SubCell"/>
</dbReference>
<keyword evidence="3 12" id="KW-0919">Taste</keyword>
<gene>
    <name evidence="14" type="primary">Tas2r7</name>
    <name evidence="14" type="ORF">TODMEX_R03822</name>
</gene>
<evidence type="ECO:0000256" key="4">
    <source>
        <dbReference type="ARBA" id="ARBA00022606"/>
    </source>
</evidence>
<evidence type="ECO:0000313" key="14">
    <source>
        <dbReference type="EMBL" id="NWI66428.1"/>
    </source>
</evidence>
<dbReference type="PANTHER" id="PTHR11394">
    <property type="entry name" value="TASTE RECEPTOR TYPE 2"/>
    <property type="match status" value="1"/>
</dbReference>
<feature type="transmembrane region" description="Helical" evidence="13">
    <location>
        <begin position="12"/>
        <end position="41"/>
    </location>
</feature>
<dbReference type="SUPFAM" id="SSF81321">
    <property type="entry name" value="Family A G protein-coupled receptor-like"/>
    <property type="match status" value="1"/>
</dbReference>
<dbReference type="PANTHER" id="PTHR11394:SF47">
    <property type="entry name" value="TASTE RECEPTOR TYPE 2 MEMBER 40"/>
    <property type="match status" value="1"/>
</dbReference>
<dbReference type="AlphaFoldDB" id="A0A851DD59"/>
<keyword evidence="8 12" id="KW-0472">Membrane</keyword>
<evidence type="ECO:0000256" key="7">
    <source>
        <dbReference type="ARBA" id="ARBA00023040"/>
    </source>
</evidence>
<evidence type="ECO:0000256" key="2">
    <source>
        <dbReference type="ARBA" id="ARBA00007376"/>
    </source>
</evidence>
<feature type="non-terminal residue" evidence="14">
    <location>
        <position position="310"/>
    </location>
</feature>
<evidence type="ECO:0000256" key="10">
    <source>
        <dbReference type="ARBA" id="ARBA00023224"/>
    </source>
</evidence>
<dbReference type="Gene3D" id="1.20.1070.10">
    <property type="entry name" value="Rhodopsin 7-helix transmembrane proteins"/>
    <property type="match status" value="1"/>
</dbReference>
<name>A0A851DD59_TODME</name>
<keyword evidence="9 12" id="KW-0675">Receptor</keyword>
<comment type="subcellular location">
    <subcellularLocation>
        <location evidence="1 12">Membrane</location>
        <topology evidence="1 12">Multi-pass membrane protein</topology>
    </subcellularLocation>
</comment>